<feature type="transmembrane region" description="Helical" evidence="1">
    <location>
        <begin position="30"/>
        <end position="52"/>
    </location>
</feature>
<evidence type="ECO:0000256" key="1">
    <source>
        <dbReference type="SAM" id="Phobius"/>
    </source>
</evidence>
<dbReference type="InParanoid" id="A0A0P0VTY4"/>
<keyword evidence="1" id="KW-0812">Transmembrane</keyword>
<keyword evidence="1" id="KW-0472">Membrane</keyword>
<keyword evidence="1" id="KW-1133">Transmembrane helix</keyword>
<dbReference type="Proteomes" id="UP000059680">
    <property type="component" value="Chromosome 3"/>
</dbReference>
<dbReference type="PaxDb" id="39947-A0A0P0VTY4"/>
<reference evidence="3" key="1">
    <citation type="journal article" date="2005" name="Nature">
        <title>The map-based sequence of the rice genome.</title>
        <authorList>
            <consortium name="International rice genome sequencing project (IRGSP)"/>
            <person name="Matsumoto T."/>
            <person name="Wu J."/>
            <person name="Kanamori H."/>
            <person name="Katayose Y."/>
            <person name="Fujisawa M."/>
            <person name="Namiki N."/>
            <person name="Mizuno H."/>
            <person name="Yamamoto K."/>
            <person name="Antonio B.A."/>
            <person name="Baba T."/>
            <person name="Sakata K."/>
            <person name="Nagamura Y."/>
            <person name="Aoki H."/>
            <person name="Arikawa K."/>
            <person name="Arita K."/>
            <person name="Bito T."/>
            <person name="Chiden Y."/>
            <person name="Fujitsuka N."/>
            <person name="Fukunaka R."/>
            <person name="Hamada M."/>
            <person name="Harada C."/>
            <person name="Hayashi A."/>
            <person name="Hijishita S."/>
            <person name="Honda M."/>
            <person name="Hosokawa S."/>
            <person name="Ichikawa Y."/>
            <person name="Idonuma A."/>
            <person name="Iijima M."/>
            <person name="Ikeda M."/>
            <person name="Ikeno M."/>
            <person name="Ito K."/>
            <person name="Ito S."/>
            <person name="Ito T."/>
            <person name="Ito Y."/>
            <person name="Ito Y."/>
            <person name="Iwabuchi A."/>
            <person name="Kamiya K."/>
            <person name="Karasawa W."/>
            <person name="Kurita K."/>
            <person name="Katagiri S."/>
            <person name="Kikuta A."/>
            <person name="Kobayashi H."/>
            <person name="Kobayashi N."/>
            <person name="Machita K."/>
            <person name="Maehara T."/>
            <person name="Masukawa M."/>
            <person name="Mizubayashi T."/>
            <person name="Mukai Y."/>
            <person name="Nagasaki H."/>
            <person name="Nagata Y."/>
            <person name="Naito S."/>
            <person name="Nakashima M."/>
            <person name="Nakama Y."/>
            <person name="Nakamichi Y."/>
            <person name="Nakamura M."/>
            <person name="Meguro A."/>
            <person name="Negishi M."/>
            <person name="Ohta I."/>
            <person name="Ohta T."/>
            <person name="Okamoto M."/>
            <person name="Ono N."/>
            <person name="Saji S."/>
            <person name="Sakaguchi M."/>
            <person name="Sakai K."/>
            <person name="Shibata M."/>
            <person name="Shimokawa T."/>
            <person name="Song J."/>
            <person name="Takazaki Y."/>
            <person name="Terasawa K."/>
            <person name="Tsugane M."/>
            <person name="Tsuji K."/>
            <person name="Ueda S."/>
            <person name="Waki K."/>
            <person name="Yamagata H."/>
            <person name="Yamamoto M."/>
            <person name="Yamamoto S."/>
            <person name="Yamane H."/>
            <person name="Yoshiki S."/>
            <person name="Yoshihara R."/>
            <person name="Yukawa K."/>
            <person name="Zhong H."/>
            <person name="Yano M."/>
            <person name="Yuan Q."/>
            <person name="Ouyang S."/>
            <person name="Liu J."/>
            <person name="Jones K.M."/>
            <person name="Gansberger K."/>
            <person name="Moffat K."/>
            <person name="Hill J."/>
            <person name="Bera J."/>
            <person name="Fadrosh D."/>
            <person name="Jin S."/>
            <person name="Johri S."/>
            <person name="Kim M."/>
            <person name="Overton L."/>
            <person name="Reardon M."/>
            <person name="Tsitrin T."/>
            <person name="Vuong H."/>
            <person name="Weaver B."/>
            <person name="Ciecko A."/>
            <person name="Tallon L."/>
            <person name="Jackson J."/>
            <person name="Pai G."/>
            <person name="Aken S.V."/>
            <person name="Utterback T."/>
            <person name="Reidmuller S."/>
            <person name="Feldblyum T."/>
            <person name="Hsiao J."/>
            <person name="Zismann V."/>
            <person name="Iobst S."/>
            <person name="de Vazeille A.R."/>
            <person name="Buell C.R."/>
            <person name="Ying K."/>
            <person name="Li Y."/>
            <person name="Lu T."/>
            <person name="Huang Y."/>
            <person name="Zhao Q."/>
            <person name="Feng Q."/>
            <person name="Zhang L."/>
            <person name="Zhu J."/>
            <person name="Weng Q."/>
            <person name="Mu J."/>
            <person name="Lu Y."/>
            <person name="Fan D."/>
            <person name="Liu Y."/>
            <person name="Guan J."/>
            <person name="Zhang Y."/>
            <person name="Yu S."/>
            <person name="Liu X."/>
            <person name="Zhang Y."/>
            <person name="Hong G."/>
            <person name="Han B."/>
            <person name="Choisne N."/>
            <person name="Demange N."/>
            <person name="Orjeda G."/>
            <person name="Samain S."/>
            <person name="Cattolico L."/>
            <person name="Pelletier E."/>
            <person name="Couloux A."/>
            <person name="Segurens B."/>
            <person name="Wincker P."/>
            <person name="D'Hont A."/>
            <person name="Scarpelli C."/>
            <person name="Weissenbach J."/>
            <person name="Salanoubat M."/>
            <person name="Quetier F."/>
            <person name="Yu Y."/>
            <person name="Kim H.R."/>
            <person name="Rambo T."/>
            <person name="Currie J."/>
            <person name="Collura K."/>
            <person name="Luo M."/>
            <person name="Yang T."/>
            <person name="Ammiraju J.S.S."/>
            <person name="Engler F."/>
            <person name="Soderlund C."/>
            <person name="Wing R.A."/>
            <person name="Palmer L.E."/>
            <person name="de la Bastide M."/>
            <person name="Spiegel L."/>
            <person name="Nascimento L."/>
            <person name="Zutavern T."/>
            <person name="O'Shaughnessy A."/>
            <person name="Dike S."/>
            <person name="Dedhia N."/>
            <person name="Preston R."/>
            <person name="Balija V."/>
            <person name="McCombie W.R."/>
            <person name="Chow T."/>
            <person name="Chen H."/>
            <person name="Chung M."/>
            <person name="Chen C."/>
            <person name="Shaw J."/>
            <person name="Wu H."/>
            <person name="Hsiao K."/>
            <person name="Chao Y."/>
            <person name="Chu M."/>
            <person name="Cheng C."/>
            <person name="Hour A."/>
            <person name="Lee P."/>
            <person name="Lin S."/>
            <person name="Lin Y."/>
            <person name="Liou J."/>
            <person name="Liu S."/>
            <person name="Hsing Y."/>
            <person name="Raghuvanshi S."/>
            <person name="Mohanty A."/>
            <person name="Bharti A.K."/>
            <person name="Gaur A."/>
            <person name="Gupta V."/>
            <person name="Kumar D."/>
            <person name="Ravi V."/>
            <person name="Vij S."/>
            <person name="Kapur A."/>
            <person name="Khurana P."/>
            <person name="Khurana P."/>
            <person name="Khurana J.P."/>
            <person name="Tyagi A.K."/>
            <person name="Gaikwad K."/>
            <person name="Singh A."/>
            <person name="Dalal V."/>
            <person name="Srivastava S."/>
            <person name="Dixit A."/>
            <person name="Pal A.K."/>
            <person name="Ghazi I.A."/>
            <person name="Yadav M."/>
            <person name="Pandit A."/>
            <person name="Bhargava A."/>
            <person name="Sureshbabu K."/>
            <person name="Batra K."/>
            <person name="Sharma T.R."/>
            <person name="Mohapatra T."/>
            <person name="Singh N.K."/>
            <person name="Messing J."/>
            <person name="Nelson A.B."/>
            <person name="Fuks G."/>
            <person name="Kavchok S."/>
            <person name="Keizer G."/>
            <person name="Linton E."/>
            <person name="Llaca V."/>
            <person name="Song R."/>
            <person name="Tanyolac B."/>
            <person name="Young S."/>
            <person name="Ho-Il K."/>
            <person name="Hahn J.H."/>
            <person name="Sangsakoo G."/>
            <person name="Vanavichit A."/>
            <person name="de Mattos Luiz.A.T."/>
            <person name="Zimmer P.D."/>
            <person name="Malone G."/>
            <person name="Dellagostin O."/>
            <person name="de Oliveira A.C."/>
            <person name="Bevan M."/>
            <person name="Bancroft I."/>
            <person name="Minx P."/>
            <person name="Cordum H."/>
            <person name="Wilson R."/>
            <person name="Cheng Z."/>
            <person name="Jin W."/>
            <person name="Jiang J."/>
            <person name="Leong S.A."/>
            <person name="Iwama H."/>
            <person name="Gojobori T."/>
            <person name="Itoh T."/>
            <person name="Niimura Y."/>
            <person name="Fujii Y."/>
            <person name="Habara T."/>
            <person name="Sakai H."/>
            <person name="Sato Y."/>
            <person name="Wilson G."/>
            <person name="Kumar K."/>
            <person name="McCouch S."/>
            <person name="Juretic N."/>
            <person name="Hoen D."/>
            <person name="Wright S."/>
            <person name="Bruskiewich R."/>
            <person name="Bureau T."/>
            <person name="Miyao A."/>
            <person name="Hirochika H."/>
            <person name="Nishikawa T."/>
            <person name="Kadowaki K."/>
            <person name="Sugiura M."/>
            <person name="Burr B."/>
            <person name="Sasaki T."/>
        </authorList>
    </citation>
    <scope>NUCLEOTIDE SEQUENCE [LARGE SCALE GENOMIC DNA]</scope>
    <source>
        <strain evidence="3">cv. Nipponbare</strain>
    </source>
</reference>
<accession>A0A0P0VTY4</accession>
<name>A0A0P0VTY4_ORYSJ</name>
<evidence type="ECO:0000313" key="2">
    <source>
        <dbReference type="EMBL" id="BAS82607.1"/>
    </source>
</evidence>
<reference evidence="2 3" key="3">
    <citation type="journal article" date="2013" name="Rice">
        <title>Improvement of the Oryza sativa Nipponbare reference genome using next generation sequence and optical map data.</title>
        <authorList>
            <person name="Kawahara Y."/>
            <person name="de la Bastide M."/>
            <person name="Hamilton J.P."/>
            <person name="Kanamori H."/>
            <person name="McCombie W.R."/>
            <person name="Ouyang S."/>
            <person name="Schwartz D.C."/>
            <person name="Tanaka T."/>
            <person name="Wu J."/>
            <person name="Zhou S."/>
            <person name="Childs K.L."/>
            <person name="Davidson R.M."/>
            <person name="Lin H."/>
            <person name="Quesada-Ocampo L."/>
            <person name="Vaillancourt B."/>
            <person name="Sakai H."/>
            <person name="Lee S.S."/>
            <person name="Kim J."/>
            <person name="Numa H."/>
            <person name="Itoh T."/>
            <person name="Buell C.R."/>
            <person name="Matsumoto T."/>
        </authorList>
    </citation>
    <scope>NUCLEOTIDE SEQUENCE [LARGE SCALE GENOMIC DNA]</scope>
    <source>
        <strain evidence="3">cv. Nipponbare</strain>
    </source>
</reference>
<organism evidence="2 3">
    <name type="scientific">Oryza sativa subsp. japonica</name>
    <name type="common">Rice</name>
    <dbReference type="NCBI Taxonomy" id="39947"/>
    <lineage>
        <taxon>Eukaryota</taxon>
        <taxon>Viridiplantae</taxon>
        <taxon>Streptophyta</taxon>
        <taxon>Embryophyta</taxon>
        <taxon>Tracheophyta</taxon>
        <taxon>Spermatophyta</taxon>
        <taxon>Magnoliopsida</taxon>
        <taxon>Liliopsida</taxon>
        <taxon>Poales</taxon>
        <taxon>Poaceae</taxon>
        <taxon>BOP clade</taxon>
        <taxon>Oryzoideae</taxon>
        <taxon>Oryzeae</taxon>
        <taxon>Oryzinae</taxon>
        <taxon>Oryza</taxon>
        <taxon>Oryza sativa</taxon>
    </lineage>
</organism>
<feature type="transmembrane region" description="Helical" evidence="1">
    <location>
        <begin position="89"/>
        <end position="112"/>
    </location>
</feature>
<sequence>MEQRWDERPRRTLAEIVRGRAAGRRSAIRFAMAVSAACAAVAGATVACLPGAPAGAAFGLGLAGLLFLLPFSSLYVPMLRPPVDMSRPFLSFTIGTALALAAAYLALLLLAATDKMLGADAVTGFLWGADLTGAASLGWFVLTTKDTTRSYIIREERLEVVKIG</sequence>
<dbReference type="FunCoup" id="A0A0P0VTY4">
    <property type="interactions" value="200"/>
</dbReference>
<proteinExistence type="predicted"/>
<dbReference type="AlphaFoldDB" id="A0A0P0VTY4"/>
<reference evidence="2 3" key="2">
    <citation type="journal article" date="2013" name="Plant Cell Physiol.">
        <title>Rice Annotation Project Database (RAP-DB): an integrative and interactive database for rice genomics.</title>
        <authorList>
            <person name="Sakai H."/>
            <person name="Lee S.S."/>
            <person name="Tanaka T."/>
            <person name="Numa H."/>
            <person name="Kim J."/>
            <person name="Kawahara Y."/>
            <person name="Wakimoto H."/>
            <person name="Yang C.C."/>
            <person name="Iwamoto M."/>
            <person name="Abe T."/>
            <person name="Yamada Y."/>
            <person name="Muto A."/>
            <person name="Inokuchi H."/>
            <person name="Ikemura T."/>
            <person name="Matsumoto T."/>
            <person name="Sasaki T."/>
            <person name="Itoh T."/>
        </authorList>
    </citation>
    <scope>NUCLEOTIDE SEQUENCE [LARGE SCALE GENOMIC DNA]</scope>
    <source>
        <strain evidence="3">cv. Nipponbare</strain>
    </source>
</reference>
<dbReference type="EMBL" id="AP014959">
    <property type="protein sequence ID" value="BAS82607.1"/>
    <property type="molecule type" value="Genomic_DNA"/>
</dbReference>
<feature type="transmembrane region" description="Helical" evidence="1">
    <location>
        <begin position="58"/>
        <end position="77"/>
    </location>
</feature>
<evidence type="ECO:0000313" key="3">
    <source>
        <dbReference type="Proteomes" id="UP000059680"/>
    </source>
</evidence>
<feature type="transmembrane region" description="Helical" evidence="1">
    <location>
        <begin position="124"/>
        <end position="142"/>
    </location>
</feature>
<keyword evidence="3" id="KW-1185">Reference proteome</keyword>
<gene>
    <name evidence="2" type="ordered locus">Os03g0179600</name>
    <name evidence="2" type="ORF">OSNPB_030179600</name>
</gene>
<protein>
    <submittedName>
        <fullName evidence="2">Os03g0179600 protein</fullName>
    </submittedName>
</protein>